<dbReference type="PANTHER" id="PTHR42693:SF53">
    <property type="entry name" value="ENDO-4-O-SULFATASE"/>
    <property type="match status" value="1"/>
</dbReference>
<comment type="similarity">
    <text evidence="1">Belongs to the sulfatase family.</text>
</comment>
<feature type="chain" id="PRO_5022844266" evidence="3">
    <location>
        <begin position="22"/>
        <end position="482"/>
    </location>
</feature>
<evidence type="ECO:0000313" key="6">
    <source>
        <dbReference type="Proteomes" id="UP000320735"/>
    </source>
</evidence>
<dbReference type="InterPro" id="IPR017850">
    <property type="entry name" value="Alkaline_phosphatase_core_sf"/>
</dbReference>
<comment type="caution">
    <text evidence="5">The sequence shown here is derived from an EMBL/GenBank/DDBJ whole genome shotgun (WGS) entry which is preliminary data.</text>
</comment>
<dbReference type="InterPro" id="IPR050738">
    <property type="entry name" value="Sulfatase"/>
</dbReference>
<gene>
    <name evidence="5" type="primary">atsA_28</name>
    <name evidence="5" type="ORF">CA54_49790</name>
</gene>
<sequence length="482" mass="54195" precursor="true">MFRLSSRITVFVIAVISISYAGVAAPPQPPNIVLIVSDDQGYRDLGCFGSDEVKTPHLDQLAKQGVRCTNFYVTWPACTPSRGSILTGRYPQRNGLYDMIRNDVADYGKTFTAEEYAVTPERVLGMDEQEVMISEVLKQAGYATAVFGKWDGGQLLRFLPLQNGFDRYYGFANTGIDYFTHERYGVPSMFRDNQPTTAEQGTYCTYLFQNEAAQFVKEHKDQPFFLYQPFNAPHGASNLDPKIRGAAQAPERYKKMYPQYKDKLVKGKRYGQEALVPSKQKGRLEYLASITCMDDAIGEVLGLLDEYELADNTLVVFFSDNGGSGTADNSPLRGRKGLMFEGGIRVPFIARFPGRIPADSVSDEFLTALELFPMFARLAGAKLPEDIVYDGFDMLPVLTGEKKSERTEMFWERRGDRAARVGNYKWVQSKRGTGLYDLSSDIGEKHDLSAVNPEMLAKLQTRFAQWKKEMAAAEPRGPFRDF</sequence>
<dbReference type="Pfam" id="PF00884">
    <property type="entry name" value="Sulfatase"/>
    <property type="match status" value="1"/>
</dbReference>
<dbReference type="Gene3D" id="3.40.720.10">
    <property type="entry name" value="Alkaline Phosphatase, subunit A"/>
    <property type="match status" value="1"/>
</dbReference>
<dbReference type="EMBL" id="SJPP01000003">
    <property type="protein sequence ID" value="TWU06582.1"/>
    <property type="molecule type" value="Genomic_DNA"/>
</dbReference>
<dbReference type="GO" id="GO:0004065">
    <property type="term" value="F:arylsulfatase activity"/>
    <property type="evidence" value="ECO:0007669"/>
    <property type="project" value="UniProtKB-EC"/>
</dbReference>
<proteinExistence type="inferred from homology"/>
<dbReference type="AlphaFoldDB" id="A0A5C6B4U9"/>
<evidence type="ECO:0000256" key="2">
    <source>
        <dbReference type="ARBA" id="ARBA00022801"/>
    </source>
</evidence>
<organism evidence="5 6">
    <name type="scientific">Symmachiella macrocystis</name>
    <dbReference type="NCBI Taxonomy" id="2527985"/>
    <lineage>
        <taxon>Bacteria</taxon>
        <taxon>Pseudomonadati</taxon>
        <taxon>Planctomycetota</taxon>
        <taxon>Planctomycetia</taxon>
        <taxon>Planctomycetales</taxon>
        <taxon>Planctomycetaceae</taxon>
        <taxon>Symmachiella</taxon>
    </lineage>
</organism>
<dbReference type="PANTHER" id="PTHR42693">
    <property type="entry name" value="ARYLSULFATASE FAMILY MEMBER"/>
    <property type="match status" value="1"/>
</dbReference>
<name>A0A5C6B4U9_9PLAN</name>
<reference evidence="5 6" key="1">
    <citation type="submission" date="2019-02" db="EMBL/GenBank/DDBJ databases">
        <title>Deep-cultivation of Planctomycetes and their phenomic and genomic characterization uncovers novel biology.</title>
        <authorList>
            <person name="Wiegand S."/>
            <person name="Jogler M."/>
            <person name="Boedeker C."/>
            <person name="Pinto D."/>
            <person name="Vollmers J."/>
            <person name="Rivas-Marin E."/>
            <person name="Kohn T."/>
            <person name="Peeters S.H."/>
            <person name="Heuer A."/>
            <person name="Rast P."/>
            <person name="Oberbeckmann S."/>
            <person name="Bunk B."/>
            <person name="Jeske O."/>
            <person name="Meyerdierks A."/>
            <person name="Storesund J.E."/>
            <person name="Kallscheuer N."/>
            <person name="Luecker S."/>
            <person name="Lage O.M."/>
            <person name="Pohl T."/>
            <person name="Merkel B.J."/>
            <person name="Hornburger P."/>
            <person name="Mueller R.-W."/>
            <person name="Bruemmer F."/>
            <person name="Labrenz M."/>
            <person name="Spormann A.M."/>
            <person name="Op Den Camp H."/>
            <person name="Overmann J."/>
            <person name="Amann R."/>
            <person name="Jetten M.S.M."/>
            <person name="Mascher T."/>
            <person name="Medema M.H."/>
            <person name="Devos D.P."/>
            <person name="Kaster A.-K."/>
            <person name="Ovreas L."/>
            <person name="Rohde M."/>
            <person name="Galperin M.Y."/>
            <person name="Jogler C."/>
        </authorList>
    </citation>
    <scope>NUCLEOTIDE SEQUENCE [LARGE SCALE GENOMIC DNA]</scope>
    <source>
        <strain evidence="5 6">CA54</strain>
    </source>
</reference>
<evidence type="ECO:0000313" key="5">
    <source>
        <dbReference type="EMBL" id="TWU06582.1"/>
    </source>
</evidence>
<keyword evidence="3" id="KW-0732">Signal</keyword>
<keyword evidence="2 5" id="KW-0378">Hydrolase</keyword>
<dbReference type="Gene3D" id="3.30.1120.10">
    <property type="match status" value="1"/>
</dbReference>
<accession>A0A5C6B4U9</accession>
<feature type="domain" description="Sulfatase N-terminal" evidence="4">
    <location>
        <begin position="30"/>
        <end position="381"/>
    </location>
</feature>
<dbReference type="SUPFAM" id="SSF53649">
    <property type="entry name" value="Alkaline phosphatase-like"/>
    <property type="match status" value="1"/>
</dbReference>
<dbReference type="OrthoDB" id="9783154at2"/>
<dbReference type="EC" id="3.1.6.1" evidence="5"/>
<dbReference type="Proteomes" id="UP000320735">
    <property type="component" value="Unassembled WGS sequence"/>
</dbReference>
<dbReference type="InterPro" id="IPR000917">
    <property type="entry name" value="Sulfatase_N"/>
</dbReference>
<evidence type="ECO:0000256" key="1">
    <source>
        <dbReference type="ARBA" id="ARBA00008779"/>
    </source>
</evidence>
<evidence type="ECO:0000256" key="3">
    <source>
        <dbReference type="SAM" id="SignalP"/>
    </source>
</evidence>
<feature type="signal peptide" evidence="3">
    <location>
        <begin position="1"/>
        <end position="21"/>
    </location>
</feature>
<protein>
    <submittedName>
        <fullName evidence="5">Arylsulfatase</fullName>
        <ecNumber evidence="5">3.1.6.1</ecNumber>
    </submittedName>
</protein>
<evidence type="ECO:0000259" key="4">
    <source>
        <dbReference type="Pfam" id="PF00884"/>
    </source>
</evidence>
<dbReference type="RefSeq" id="WP_146373461.1">
    <property type="nucleotide sequence ID" value="NZ_SJPP01000003.1"/>
</dbReference>
<keyword evidence="6" id="KW-1185">Reference proteome</keyword>